<dbReference type="EMBL" id="JQEC01000047">
    <property type="protein sequence ID" value="KGJ90406.1"/>
    <property type="molecule type" value="Genomic_DNA"/>
</dbReference>
<dbReference type="OrthoDB" id="9796839at2"/>
<evidence type="ECO:0000259" key="4">
    <source>
        <dbReference type="SMART" id="SM00563"/>
    </source>
</evidence>
<dbReference type="SMART" id="SM00563">
    <property type="entry name" value="PlsC"/>
    <property type="match status" value="1"/>
</dbReference>
<evidence type="ECO:0000256" key="2">
    <source>
        <dbReference type="ARBA" id="ARBA00022679"/>
    </source>
</evidence>
<gene>
    <name evidence="5" type="ORF">GAB14E_3649</name>
</gene>
<dbReference type="PANTHER" id="PTHR10434:SF9">
    <property type="entry name" value="PHOSPHOLIPID_GLYCEROL ACYLTRANSFERASE DOMAIN-CONTAINING PROTEIN"/>
    <property type="match status" value="1"/>
</dbReference>
<dbReference type="PATRIC" id="fig|28229.3.peg.3570"/>
<evidence type="ECO:0000256" key="1">
    <source>
        <dbReference type="ARBA" id="ARBA00005189"/>
    </source>
</evidence>
<keyword evidence="3 5" id="KW-0012">Acyltransferase</keyword>
<sequence>MAKKTLTIREKTIFDGIFTKYFLKFIFSSWFKIAGWKLCKIAPEGAGVAIAAPHTSNWDFVYALGAAILQDVKIYFSVKESLCRVPVLGTWMMYLGAIPIDRSAKGIGQVEQIKSFINSQKLNRVFFLFTPEGTRGLVPKWKSGFYHVAQGCGLPIFLAKVDYLSKETGVFHTFTLTDNKNNDIKAIQASYESIQGKFPLLQFPPYTGRMPKISEAEAKIIKALYSFKGVATKVEITAKTKLSELSTNMLDFLVEKGLLEKSINTDDSVDSVEPRYQLTFAGRGCFLHLSPSV</sequence>
<reference evidence="5 6" key="1">
    <citation type="submission" date="2014-08" db="EMBL/GenBank/DDBJ databases">
        <title>Genomic and Phenotypic Diversity of Colwellia psychrerythraea strains from Disparate Marine Basins.</title>
        <authorList>
            <person name="Techtmann S.M."/>
            <person name="Stelling S.C."/>
            <person name="Utturkar S.M."/>
            <person name="Alshibli N."/>
            <person name="Harris A."/>
            <person name="Brown S.D."/>
            <person name="Hazen T.C."/>
        </authorList>
    </citation>
    <scope>NUCLEOTIDE SEQUENCE [LARGE SCALE GENOMIC DNA]</scope>
    <source>
        <strain evidence="5 6">GAB14E</strain>
    </source>
</reference>
<organism evidence="5 6">
    <name type="scientific">Colwellia psychrerythraea</name>
    <name type="common">Vibrio psychroerythus</name>
    <dbReference type="NCBI Taxonomy" id="28229"/>
    <lineage>
        <taxon>Bacteria</taxon>
        <taxon>Pseudomonadati</taxon>
        <taxon>Pseudomonadota</taxon>
        <taxon>Gammaproteobacteria</taxon>
        <taxon>Alteromonadales</taxon>
        <taxon>Colwelliaceae</taxon>
        <taxon>Colwellia</taxon>
    </lineage>
</organism>
<dbReference type="Pfam" id="PF01553">
    <property type="entry name" value="Acyltransferase"/>
    <property type="match status" value="1"/>
</dbReference>
<keyword evidence="2 5" id="KW-0808">Transferase</keyword>
<feature type="domain" description="Phospholipid/glycerol acyltransferase" evidence="4">
    <location>
        <begin position="48"/>
        <end position="164"/>
    </location>
</feature>
<evidence type="ECO:0000313" key="5">
    <source>
        <dbReference type="EMBL" id="KGJ90406.1"/>
    </source>
</evidence>
<comment type="pathway">
    <text evidence="1">Lipid metabolism.</text>
</comment>
<dbReference type="PANTHER" id="PTHR10434">
    <property type="entry name" value="1-ACYL-SN-GLYCEROL-3-PHOSPHATE ACYLTRANSFERASE"/>
    <property type="match status" value="1"/>
</dbReference>
<name>A0A099KJ22_COLPS</name>
<dbReference type="GO" id="GO:0003841">
    <property type="term" value="F:1-acylglycerol-3-phosphate O-acyltransferase activity"/>
    <property type="evidence" value="ECO:0007669"/>
    <property type="project" value="TreeGrafter"/>
</dbReference>
<dbReference type="InterPro" id="IPR002123">
    <property type="entry name" value="Plipid/glycerol_acylTrfase"/>
</dbReference>
<protein>
    <submittedName>
        <fullName evidence="5">Phospholipid/glycerol acyltransferase</fullName>
    </submittedName>
</protein>
<dbReference type="AlphaFoldDB" id="A0A099KJ22"/>
<accession>A0A099KJ22</accession>
<dbReference type="Proteomes" id="UP000029868">
    <property type="component" value="Unassembled WGS sequence"/>
</dbReference>
<comment type="caution">
    <text evidence="5">The sequence shown here is derived from an EMBL/GenBank/DDBJ whole genome shotgun (WGS) entry which is preliminary data.</text>
</comment>
<proteinExistence type="predicted"/>
<dbReference type="GO" id="GO:0006654">
    <property type="term" value="P:phosphatidic acid biosynthetic process"/>
    <property type="evidence" value="ECO:0007669"/>
    <property type="project" value="TreeGrafter"/>
</dbReference>
<evidence type="ECO:0000256" key="3">
    <source>
        <dbReference type="ARBA" id="ARBA00023315"/>
    </source>
</evidence>
<evidence type="ECO:0000313" key="6">
    <source>
        <dbReference type="Proteomes" id="UP000029868"/>
    </source>
</evidence>
<dbReference type="RefSeq" id="WP_033083556.1">
    <property type="nucleotide sequence ID" value="NZ_JQEC01000047.1"/>
</dbReference>
<dbReference type="SUPFAM" id="SSF69593">
    <property type="entry name" value="Glycerol-3-phosphate (1)-acyltransferase"/>
    <property type="match status" value="1"/>
</dbReference>